<dbReference type="Pfam" id="PF02932">
    <property type="entry name" value="Neur_chan_memb"/>
    <property type="match status" value="1"/>
</dbReference>
<evidence type="ECO:0000313" key="16">
    <source>
        <dbReference type="Proteomes" id="UP001303046"/>
    </source>
</evidence>
<keyword evidence="6" id="KW-0732">Signal</keyword>
<comment type="subcellular location">
    <subcellularLocation>
        <location evidence="2">Cell membrane</location>
    </subcellularLocation>
    <subcellularLocation>
        <location evidence="1">Membrane</location>
        <topology evidence="1">Multi-pass membrane protein</topology>
    </subcellularLocation>
</comment>
<dbReference type="CDD" id="cd19049">
    <property type="entry name" value="LGIC_TM_anion"/>
    <property type="match status" value="1"/>
</dbReference>
<evidence type="ECO:0000256" key="9">
    <source>
        <dbReference type="ARBA" id="ARBA00023136"/>
    </source>
</evidence>
<organism evidence="15 16">
    <name type="scientific">Necator americanus</name>
    <name type="common">Human hookworm</name>
    <dbReference type="NCBI Taxonomy" id="51031"/>
    <lineage>
        <taxon>Eukaryota</taxon>
        <taxon>Metazoa</taxon>
        <taxon>Ecdysozoa</taxon>
        <taxon>Nematoda</taxon>
        <taxon>Chromadorea</taxon>
        <taxon>Rhabditida</taxon>
        <taxon>Rhabditina</taxon>
        <taxon>Rhabditomorpha</taxon>
        <taxon>Strongyloidea</taxon>
        <taxon>Ancylostomatidae</taxon>
        <taxon>Bunostominae</taxon>
        <taxon>Necator</taxon>
    </lineage>
</organism>
<accession>A0ABR1CDR5</accession>
<dbReference type="Proteomes" id="UP001303046">
    <property type="component" value="Unassembled WGS sequence"/>
</dbReference>
<keyword evidence="16" id="KW-1185">Reference proteome</keyword>
<keyword evidence="10" id="KW-0407">Ion channel</keyword>
<evidence type="ECO:0000256" key="12">
    <source>
        <dbReference type="SAM" id="Phobius"/>
    </source>
</evidence>
<dbReference type="PRINTS" id="PR00252">
    <property type="entry name" value="NRIONCHANNEL"/>
</dbReference>
<keyword evidence="7 12" id="KW-1133">Transmembrane helix</keyword>
<evidence type="ECO:0000256" key="2">
    <source>
        <dbReference type="ARBA" id="ARBA00004236"/>
    </source>
</evidence>
<evidence type="ECO:0000256" key="6">
    <source>
        <dbReference type="ARBA" id="ARBA00022729"/>
    </source>
</evidence>
<dbReference type="Gene3D" id="1.20.58.390">
    <property type="entry name" value="Neurotransmitter-gated ion-channel transmembrane domain"/>
    <property type="match status" value="2"/>
</dbReference>
<sequence>MLWRKSKSEKVCKAVKSTLAQERPSEKYCNAGATSISEYHCNLLQCTVRFFSRKYGFGTRSEPVPLYMDDMLNAGRRVYDKQSPPVQDADKPTKVRLAMYIEGMSSFRTQTMDFQLDVYFQQFWKDSRLAHNETGRVLVRDKSVLLKMWHPDVYFANARIAEFHQVTQPNFLLWIEPDGSILYDTRISMVVVCTLNLEKWPLDSQRCHLRILSYAYTTDQLQIEWVDETPITRNPNIAMSDMHIVDLFPGSCDGNYSTGTWSCVTAEFYVKREVTHHVMQSFSFWLDVEAVPARVSLAITTLLTLSTQANAARMALPEVSYMKAIDVWMGACMMFVFGVMIEFTIVNYVQRQATSAPGGTKKRPESFAYRAHKVLQRFRSKEHRTLEEEDLLDHVIFNGTTYDAIPGKEVESDHENRFLRLSPSLNNRKTRKIESEVELRLDSVNELWKGKSGDKAERLANWAQDNEQSSARRRTSLLWSRFGIRASVPSMFEVSFRIHILGDERAQPSDSKNTERQKPAEKWKSTIKQVQKTKRESARCRAKQIDQMSRWVFPLSFVAFNAMYWSYYLYFKS</sequence>
<protein>
    <recommendedName>
        <fullName evidence="17">Neurotransmitter-gated ion-channel ligand binding domain protein</fullName>
    </recommendedName>
</protein>
<evidence type="ECO:0000256" key="5">
    <source>
        <dbReference type="ARBA" id="ARBA00022692"/>
    </source>
</evidence>
<feature type="region of interest" description="Disordered" evidence="11">
    <location>
        <begin position="506"/>
        <end position="528"/>
    </location>
</feature>
<dbReference type="CDD" id="cd18987">
    <property type="entry name" value="LGIC_ECD_anion"/>
    <property type="match status" value="1"/>
</dbReference>
<feature type="domain" description="Neurotransmitter-gated ion-channel transmembrane" evidence="14">
    <location>
        <begin position="278"/>
        <end position="565"/>
    </location>
</feature>
<keyword evidence="3" id="KW-0813">Transport</keyword>
<feature type="domain" description="Neurotransmitter-gated ion-channel ligand-binding" evidence="13">
    <location>
        <begin position="76"/>
        <end position="247"/>
    </location>
</feature>
<dbReference type="SUPFAM" id="SSF90112">
    <property type="entry name" value="Neurotransmitter-gated ion-channel transmembrane pore"/>
    <property type="match status" value="1"/>
</dbReference>
<evidence type="ECO:0000256" key="1">
    <source>
        <dbReference type="ARBA" id="ARBA00004141"/>
    </source>
</evidence>
<keyword evidence="5 12" id="KW-0812">Transmembrane</keyword>
<dbReference type="InterPro" id="IPR006029">
    <property type="entry name" value="Neurotrans-gated_channel_TM"/>
</dbReference>
<dbReference type="PRINTS" id="PR00253">
    <property type="entry name" value="GABAARECEPTR"/>
</dbReference>
<name>A0ABR1CDR5_NECAM</name>
<dbReference type="InterPro" id="IPR006202">
    <property type="entry name" value="Neur_chan_lig-bd"/>
</dbReference>
<evidence type="ECO:0000256" key="10">
    <source>
        <dbReference type="ARBA" id="ARBA00023303"/>
    </source>
</evidence>
<dbReference type="InterPro" id="IPR038050">
    <property type="entry name" value="Neuro_actylchol_rec"/>
</dbReference>
<proteinExistence type="predicted"/>
<dbReference type="InterPro" id="IPR036734">
    <property type="entry name" value="Neur_chan_lig-bd_sf"/>
</dbReference>
<keyword evidence="9 12" id="KW-0472">Membrane</keyword>
<evidence type="ECO:0000259" key="14">
    <source>
        <dbReference type="Pfam" id="PF02932"/>
    </source>
</evidence>
<feature type="transmembrane region" description="Helical" evidence="12">
    <location>
        <begin position="551"/>
        <end position="570"/>
    </location>
</feature>
<dbReference type="Pfam" id="PF02931">
    <property type="entry name" value="Neur_chan_LBD"/>
    <property type="match status" value="1"/>
</dbReference>
<feature type="compositionally biased region" description="Basic and acidic residues" evidence="11">
    <location>
        <begin position="506"/>
        <end position="524"/>
    </location>
</feature>
<dbReference type="EMBL" id="JAVFWL010000002">
    <property type="protein sequence ID" value="KAK6736588.1"/>
    <property type="molecule type" value="Genomic_DNA"/>
</dbReference>
<evidence type="ECO:0000256" key="7">
    <source>
        <dbReference type="ARBA" id="ARBA00022989"/>
    </source>
</evidence>
<evidence type="ECO:0008006" key="17">
    <source>
        <dbReference type="Google" id="ProtNLM"/>
    </source>
</evidence>
<evidence type="ECO:0000256" key="3">
    <source>
        <dbReference type="ARBA" id="ARBA00022448"/>
    </source>
</evidence>
<feature type="transmembrane region" description="Helical" evidence="12">
    <location>
        <begin position="327"/>
        <end position="349"/>
    </location>
</feature>
<keyword evidence="4" id="KW-1003">Cell membrane</keyword>
<evidence type="ECO:0000313" key="15">
    <source>
        <dbReference type="EMBL" id="KAK6736588.1"/>
    </source>
</evidence>
<dbReference type="InterPro" id="IPR036719">
    <property type="entry name" value="Neuro-gated_channel_TM_sf"/>
</dbReference>
<gene>
    <name evidence="15" type="primary">Necator_chrII.g7135</name>
    <name evidence="15" type="ORF">RB195_019342</name>
</gene>
<evidence type="ECO:0000256" key="11">
    <source>
        <dbReference type="SAM" id="MobiDB-lite"/>
    </source>
</evidence>
<evidence type="ECO:0000256" key="8">
    <source>
        <dbReference type="ARBA" id="ARBA00023065"/>
    </source>
</evidence>
<evidence type="ECO:0000259" key="13">
    <source>
        <dbReference type="Pfam" id="PF02931"/>
    </source>
</evidence>
<reference evidence="15 16" key="1">
    <citation type="submission" date="2023-08" db="EMBL/GenBank/DDBJ databases">
        <title>A Necator americanus chromosomal reference genome.</title>
        <authorList>
            <person name="Ilik V."/>
            <person name="Petrzelkova K.J."/>
            <person name="Pardy F."/>
            <person name="Fuh T."/>
            <person name="Niatou-Singa F.S."/>
            <person name="Gouil Q."/>
            <person name="Baker L."/>
            <person name="Ritchie M.E."/>
            <person name="Jex A.R."/>
            <person name="Gazzola D."/>
            <person name="Li H."/>
            <person name="Toshio Fujiwara R."/>
            <person name="Zhan B."/>
            <person name="Aroian R.V."/>
            <person name="Pafco B."/>
            <person name="Schwarz E.M."/>
        </authorList>
    </citation>
    <scope>NUCLEOTIDE SEQUENCE [LARGE SCALE GENOMIC DNA]</scope>
    <source>
        <strain evidence="15 16">Aroian</strain>
        <tissue evidence="15">Whole animal</tissue>
    </source>
</reference>
<comment type="caution">
    <text evidence="15">The sequence shown here is derived from an EMBL/GenBank/DDBJ whole genome shotgun (WGS) entry which is preliminary data.</text>
</comment>
<evidence type="ECO:0000256" key="4">
    <source>
        <dbReference type="ARBA" id="ARBA00022475"/>
    </source>
</evidence>
<dbReference type="Gene3D" id="2.70.170.10">
    <property type="entry name" value="Neurotransmitter-gated ion-channel ligand-binding domain"/>
    <property type="match status" value="1"/>
</dbReference>
<keyword evidence="8" id="KW-0406">Ion transport</keyword>
<dbReference type="SUPFAM" id="SSF63712">
    <property type="entry name" value="Nicotinic receptor ligand binding domain-like"/>
    <property type="match status" value="1"/>
</dbReference>
<dbReference type="PANTHER" id="PTHR18945">
    <property type="entry name" value="NEUROTRANSMITTER GATED ION CHANNEL"/>
    <property type="match status" value="1"/>
</dbReference>
<dbReference type="InterPro" id="IPR006028">
    <property type="entry name" value="GABAA/Glycine_rcpt"/>
</dbReference>
<dbReference type="InterPro" id="IPR006201">
    <property type="entry name" value="Neur_channel"/>
</dbReference>